<dbReference type="GO" id="GO:0001817">
    <property type="term" value="P:regulation of cytokine production"/>
    <property type="evidence" value="ECO:0007669"/>
    <property type="project" value="TreeGrafter"/>
</dbReference>
<name>A0A8C5LS39_9ANUR</name>
<comment type="subcellular location">
    <subcellularLocation>
        <location evidence="1">Membrane</location>
    </subcellularLocation>
</comment>
<reference evidence="6" key="1">
    <citation type="submission" date="2025-08" db="UniProtKB">
        <authorList>
            <consortium name="Ensembl"/>
        </authorList>
    </citation>
    <scope>IDENTIFICATION</scope>
</reference>
<keyword evidence="4" id="KW-0732">Signal</keyword>
<dbReference type="SUPFAM" id="SSF48726">
    <property type="entry name" value="Immunoglobulin"/>
    <property type="match status" value="2"/>
</dbReference>
<dbReference type="Proteomes" id="UP000694569">
    <property type="component" value="Unplaced"/>
</dbReference>
<keyword evidence="3" id="KW-0393">Immunoglobulin domain</keyword>
<dbReference type="PROSITE" id="PS50835">
    <property type="entry name" value="IG_LIKE"/>
    <property type="match status" value="2"/>
</dbReference>
<sequence length="235" mass="26784">MERLLLIPLCFLVFSCSVTRQDNNSIQVSTFLHGTATLRCSFGFINGPEGLFVSWVKKQPDKVVHSYHDGADDLTDQDVQFQHRTKMSISFYKGNVDLTLNNVGFEDEGIYSCGASNKMGHGEVYFRIYIDRLHGEDPVVLVVDGKKQLKCSSVGFYEDAEIIWQNKELEDLSRPETPTSRTLQPDGRLLLESTLDIDVKPNVHYFCRVKEGRLRRSTRAVLSDGEHSINMRNEF</sequence>
<reference evidence="6" key="2">
    <citation type="submission" date="2025-09" db="UniProtKB">
        <authorList>
            <consortium name="Ensembl"/>
        </authorList>
    </citation>
    <scope>IDENTIFICATION</scope>
</reference>
<dbReference type="SMART" id="SM00406">
    <property type="entry name" value="IGv"/>
    <property type="match status" value="1"/>
</dbReference>
<dbReference type="InterPro" id="IPR050504">
    <property type="entry name" value="IgSF_BTN/MOG"/>
</dbReference>
<feature type="domain" description="Ig-like" evidence="5">
    <location>
        <begin position="8"/>
        <end position="117"/>
    </location>
</feature>
<dbReference type="GeneTree" id="ENSGT00960000191267"/>
<evidence type="ECO:0000256" key="1">
    <source>
        <dbReference type="ARBA" id="ARBA00004370"/>
    </source>
</evidence>
<feature type="signal peptide" evidence="4">
    <location>
        <begin position="1"/>
        <end position="20"/>
    </location>
</feature>
<dbReference type="PROSITE" id="PS51257">
    <property type="entry name" value="PROKAR_LIPOPROTEIN"/>
    <property type="match status" value="1"/>
</dbReference>
<organism evidence="6 7">
    <name type="scientific">Leptobrachium leishanense</name>
    <name type="common">Leishan spiny toad</name>
    <dbReference type="NCBI Taxonomy" id="445787"/>
    <lineage>
        <taxon>Eukaryota</taxon>
        <taxon>Metazoa</taxon>
        <taxon>Chordata</taxon>
        <taxon>Craniata</taxon>
        <taxon>Vertebrata</taxon>
        <taxon>Euteleostomi</taxon>
        <taxon>Amphibia</taxon>
        <taxon>Batrachia</taxon>
        <taxon>Anura</taxon>
        <taxon>Pelobatoidea</taxon>
        <taxon>Megophryidae</taxon>
        <taxon>Leptobrachium</taxon>
    </lineage>
</organism>
<keyword evidence="7" id="KW-1185">Reference proteome</keyword>
<evidence type="ECO:0000256" key="4">
    <source>
        <dbReference type="SAM" id="SignalP"/>
    </source>
</evidence>
<dbReference type="InterPro" id="IPR007110">
    <property type="entry name" value="Ig-like_dom"/>
</dbReference>
<dbReference type="OrthoDB" id="9898017at2759"/>
<dbReference type="GO" id="GO:0050852">
    <property type="term" value="P:T cell receptor signaling pathway"/>
    <property type="evidence" value="ECO:0007669"/>
    <property type="project" value="TreeGrafter"/>
</dbReference>
<keyword evidence="2" id="KW-0472">Membrane</keyword>
<dbReference type="InterPro" id="IPR013783">
    <property type="entry name" value="Ig-like_fold"/>
</dbReference>
<accession>A0A8C5LS39</accession>
<dbReference type="AlphaFoldDB" id="A0A8C5LS39"/>
<feature type="chain" id="PRO_5034467536" description="Ig-like domain-containing protein" evidence="4">
    <location>
        <begin position="21"/>
        <end position="235"/>
    </location>
</feature>
<evidence type="ECO:0000259" key="5">
    <source>
        <dbReference type="PROSITE" id="PS50835"/>
    </source>
</evidence>
<dbReference type="InterPro" id="IPR013106">
    <property type="entry name" value="Ig_V-set"/>
</dbReference>
<evidence type="ECO:0000313" key="7">
    <source>
        <dbReference type="Proteomes" id="UP000694569"/>
    </source>
</evidence>
<dbReference type="Ensembl" id="ENSLLET00000001589.1">
    <property type="protein sequence ID" value="ENSLLEP00000001513.1"/>
    <property type="gene ID" value="ENSLLEG00000000991.1"/>
</dbReference>
<dbReference type="PANTHER" id="PTHR24100">
    <property type="entry name" value="BUTYROPHILIN"/>
    <property type="match status" value="1"/>
</dbReference>
<dbReference type="InterPro" id="IPR003599">
    <property type="entry name" value="Ig_sub"/>
</dbReference>
<dbReference type="SMART" id="SM00409">
    <property type="entry name" value="IG"/>
    <property type="match status" value="1"/>
</dbReference>
<protein>
    <recommendedName>
        <fullName evidence="5">Ig-like domain-containing protein</fullName>
    </recommendedName>
</protein>
<feature type="domain" description="Ig-like" evidence="5">
    <location>
        <begin position="149"/>
        <end position="223"/>
    </location>
</feature>
<evidence type="ECO:0000256" key="2">
    <source>
        <dbReference type="ARBA" id="ARBA00023136"/>
    </source>
</evidence>
<dbReference type="PANTHER" id="PTHR24100:SF147">
    <property type="entry name" value="BUTYROPHILIN-LIKE 12"/>
    <property type="match status" value="1"/>
</dbReference>
<dbReference type="GO" id="GO:0009897">
    <property type="term" value="C:external side of plasma membrane"/>
    <property type="evidence" value="ECO:0007669"/>
    <property type="project" value="TreeGrafter"/>
</dbReference>
<evidence type="ECO:0000313" key="6">
    <source>
        <dbReference type="Ensembl" id="ENSLLEP00000001513.1"/>
    </source>
</evidence>
<proteinExistence type="predicted"/>
<dbReference type="GO" id="GO:0005102">
    <property type="term" value="F:signaling receptor binding"/>
    <property type="evidence" value="ECO:0007669"/>
    <property type="project" value="TreeGrafter"/>
</dbReference>
<dbReference type="Gene3D" id="2.60.40.10">
    <property type="entry name" value="Immunoglobulins"/>
    <property type="match status" value="2"/>
</dbReference>
<dbReference type="Pfam" id="PF07686">
    <property type="entry name" value="V-set"/>
    <property type="match status" value="1"/>
</dbReference>
<dbReference type="InterPro" id="IPR036179">
    <property type="entry name" value="Ig-like_dom_sf"/>
</dbReference>
<evidence type="ECO:0000256" key="3">
    <source>
        <dbReference type="ARBA" id="ARBA00023319"/>
    </source>
</evidence>